<dbReference type="Proteomes" id="UP000007800">
    <property type="component" value="Unassembled WGS sequence"/>
</dbReference>
<gene>
    <name evidence="3" type="ORF">Pmar_PMAR023537</name>
</gene>
<organism evidence="4">
    <name type="scientific">Perkinsus marinus (strain ATCC 50983 / TXsc)</name>
    <dbReference type="NCBI Taxonomy" id="423536"/>
    <lineage>
        <taxon>Eukaryota</taxon>
        <taxon>Sar</taxon>
        <taxon>Alveolata</taxon>
        <taxon>Perkinsozoa</taxon>
        <taxon>Perkinsea</taxon>
        <taxon>Perkinsida</taxon>
        <taxon>Perkinsidae</taxon>
        <taxon>Perkinsus</taxon>
    </lineage>
</organism>
<dbReference type="AlphaFoldDB" id="C5KCM1"/>
<dbReference type="InParanoid" id="C5KCM1"/>
<feature type="region of interest" description="Disordered" evidence="2">
    <location>
        <begin position="54"/>
        <end position="118"/>
    </location>
</feature>
<feature type="coiled-coil region" evidence="1">
    <location>
        <begin position="124"/>
        <end position="186"/>
    </location>
</feature>
<sequence>MFGQQGAMPQFPRMFGGDDLRQPGQFTAATSGQGLGPMGPTGYSMLYGQGPAQVVGNPSTRASLVSRPGWGNPPQGAPSGQLGPPQDMPKANRPEMQRPGTTVPPMADSKNSLSKVDDASARTIADLKASLNSKTKYIAQLEQELEARNNKVPSGPMGESPHGESIKRLKAQLVTKDALIDDLRDEIRRLKAFMKVSEWLGLLGVEEFYNSTSSAVPIRRINRKCYAFGCTQVEINIVNGKLLVRTEDGWNNGKYGAIEKFLVHYEPIERGRASSH</sequence>
<protein>
    <submittedName>
        <fullName evidence="3">Uncharacterized protein</fullName>
    </submittedName>
</protein>
<name>C5KCM1_PERM5</name>
<evidence type="ECO:0000256" key="1">
    <source>
        <dbReference type="SAM" id="Coils"/>
    </source>
</evidence>
<dbReference type="GeneID" id="9087196"/>
<proteinExistence type="predicted"/>
<accession>C5KCM1</accession>
<reference evidence="3 4" key="1">
    <citation type="submission" date="2008-07" db="EMBL/GenBank/DDBJ databases">
        <authorList>
            <person name="El-Sayed N."/>
            <person name="Caler E."/>
            <person name="Inman J."/>
            <person name="Amedeo P."/>
            <person name="Hass B."/>
            <person name="Wortman J."/>
        </authorList>
    </citation>
    <scope>NUCLEOTIDE SEQUENCE [LARGE SCALE GENOMIC DNA]</scope>
    <source>
        <strain evidence="4">ATCC 50983 / TXsc</strain>
    </source>
</reference>
<feature type="region of interest" description="Disordered" evidence="2">
    <location>
        <begin position="1"/>
        <end position="36"/>
    </location>
</feature>
<dbReference type="RefSeq" id="XP_002785824.1">
    <property type="nucleotide sequence ID" value="XM_002785778.1"/>
</dbReference>
<dbReference type="EMBL" id="GG671995">
    <property type="protein sequence ID" value="EER17620.1"/>
    <property type="molecule type" value="Genomic_DNA"/>
</dbReference>
<dbReference type="OrthoDB" id="439496at2759"/>
<evidence type="ECO:0000313" key="4">
    <source>
        <dbReference type="Proteomes" id="UP000007800"/>
    </source>
</evidence>
<keyword evidence="4" id="KW-1185">Reference proteome</keyword>
<evidence type="ECO:0000256" key="2">
    <source>
        <dbReference type="SAM" id="MobiDB-lite"/>
    </source>
</evidence>
<keyword evidence="1" id="KW-0175">Coiled coil</keyword>
<evidence type="ECO:0000313" key="3">
    <source>
        <dbReference type="EMBL" id="EER17620.1"/>
    </source>
</evidence>